<comment type="similarity">
    <text evidence="4">Belongs to the helicase family. DinG subfamily.</text>
</comment>
<evidence type="ECO:0000256" key="2">
    <source>
        <dbReference type="ARBA" id="ARBA00022801"/>
    </source>
</evidence>
<dbReference type="InterPro" id="IPR027417">
    <property type="entry name" value="P-loop_NTPase"/>
</dbReference>
<dbReference type="PROSITE" id="PS51193">
    <property type="entry name" value="HELICASE_ATP_BIND_2"/>
    <property type="match status" value="1"/>
</dbReference>
<dbReference type="Pfam" id="PF13307">
    <property type="entry name" value="Helicase_C_2"/>
    <property type="match status" value="1"/>
</dbReference>
<dbReference type="InterPro" id="IPR006555">
    <property type="entry name" value="ATP-dep_Helicase_C"/>
</dbReference>
<dbReference type="EMBL" id="JAKNGE010000035">
    <property type="protein sequence ID" value="MCG4748272.1"/>
    <property type="molecule type" value="Genomic_DNA"/>
</dbReference>
<evidence type="ECO:0000313" key="7">
    <source>
        <dbReference type="Proteomes" id="UP001299608"/>
    </source>
</evidence>
<comment type="caution">
    <text evidence="6">The sequence shown here is derived from an EMBL/GenBank/DDBJ whole genome shotgun (WGS) entry which is preliminary data.</text>
</comment>
<protein>
    <submittedName>
        <fullName evidence="6">ATP-dependent DNA helicase</fullName>
    </submittedName>
</protein>
<feature type="domain" description="Helicase ATP-binding" evidence="5">
    <location>
        <begin position="106"/>
        <end position="396"/>
    </location>
</feature>
<dbReference type="InterPro" id="IPR014013">
    <property type="entry name" value="Helic_SF1/SF2_ATP-bd_DinG/Rad3"/>
</dbReference>
<dbReference type="GO" id="GO:0003678">
    <property type="term" value="F:DNA helicase activity"/>
    <property type="evidence" value="ECO:0007669"/>
    <property type="project" value="TreeGrafter"/>
</dbReference>
<evidence type="ECO:0000256" key="3">
    <source>
        <dbReference type="ARBA" id="ARBA00022840"/>
    </source>
</evidence>
<organism evidence="6 7">
    <name type="scientific">Enterocloster aldenensis</name>
    <dbReference type="NCBI Taxonomy" id="358742"/>
    <lineage>
        <taxon>Bacteria</taxon>
        <taxon>Bacillati</taxon>
        <taxon>Bacillota</taxon>
        <taxon>Clostridia</taxon>
        <taxon>Lachnospirales</taxon>
        <taxon>Lachnospiraceae</taxon>
        <taxon>Enterocloster</taxon>
    </lineage>
</organism>
<dbReference type="SUPFAM" id="SSF52540">
    <property type="entry name" value="P-loop containing nucleoside triphosphate hydrolases"/>
    <property type="match status" value="1"/>
</dbReference>
<gene>
    <name evidence="6" type="ORF">L0N08_22885</name>
</gene>
<dbReference type="GO" id="GO:0005524">
    <property type="term" value="F:ATP binding"/>
    <property type="evidence" value="ECO:0007669"/>
    <property type="project" value="UniProtKB-KW"/>
</dbReference>
<evidence type="ECO:0000313" key="6">
    <source>
        <dbReference type="EMBL" id="MCG4748272.1"/>
    </source>
</evidence>
<keyword evidence="6" id="KW-0347">Helicase</keyword>
<keyword evidence="1" id="KW-0547">Nucleotide-binding</keyword>
<sequence>MEEEIIRCTADLQNKIYEAGLFRPEEKVVLATKGCVLLEHFTGKTYSYRMVDLTTLKAKRLFSRQKPLTQEGYERAIEKMLALAPETPVQEDKRERAETLLAHVFTDILPRHGMALRENQLSLALSMLGAIWDGKVALCEAEVGTGKTHAYILSATVYRLFNPGAQAVLISTSTIALQRALTEEYIPQISGILMEHRIIDRPLTFAVRKGKAHYACFDRVRNYLSSLRHNDRPEDWELMETLTALVAGNSTFDLDALTLTNYVKERICVERCHYHCNLSALCPYRSFLRRTRTAGYDFQIVNHNLVLADILSQKGGRSRLLPPSGLMVFDEAHKLLDAARKMYGMVFCSTELEQVAASVCRAAVSSTDKKEILHLRGEMLRLNTLLFETLKQEAGAKYDKTSQAVRFTPAVTRILRALAVVLGRLSSCFQTAKRYTLLASRIDQKQEKLMVLLEHAQSICWLEHTGVTSCQVCALPKELDYLLYEDIWNSDIPCVLTSATLSIGGDFSHFMHQTGIDLLEQNRLLMTSKASPFDYENHALLYLPDCMPFPDTKNSVYMTAVLKQLTELIRQSHGHTLVLFTSYRMMEIVYQELSKPQAVDYPLFCMGRGRLAALSAFRKSGNGVLLASDSAGEGIDLAGDILSSLVVVKLPFPMPDPVSEYERSLHDDFHSYLSENIVPSMLIKLRQWIGRGIRRETDTCVFSILDSRARGRYRSDILDALPDMPVTDRIDDVGRFLLEKKSDAYFQ</sequence>
<dbReference type="InterPro" id="IPR045028">
    <property type="entry name" value="DinG/Rad3-like"/>
</dbReference>
<name>A0AAW5C417_9FIRM</name>
<keyword evidence="2" id="KW-0378">Hydrolase</keyword>
<reference evidence="6" key="1">
    <citation type="submission" date="2022-01" db="EMBL/GenBank/DDBJ databases">
        <title>Collection of gut derived symbiotic bacterial strains cultured from healthy donors.</title>
        <authorList>
            <person name="Lin H."/>
            <person name="Kohout C."/>
            <person name="Waligurski E."/>
            <person name="Pamer E.G."/>
        </authorList>
    </citation>
    <scope>NUCLEOTIDE SEQUENCE</scope>
    <source>
        <strain evidence="6">DFI.6.55</strain>
    </source>
</reference>
<dbReference type="Proteomes" id="UP001299608">
    <property type="component" value="Unassembled WGS sequence"/>
</dbReference>
<dbReference type="GO" id="GO:0016818">
    <property type="term" value="F:hydrolase activity, acting on acid anhydrides, in phosphorus-containing anhydrides"/>
    <property type="evidence" value="ECO:0007669"/>
    <property type="project" value="InterPro"/>
</dbReference>
<dbReference type="AlphaFoldDB" id="A0AAW5C417"/>
<dbReference type="GeneID" id="97209295"/>
<dbReference type="RefSeq" id="WP_238053808.1">
    <property type="nucleotide sequence ID" value="NZ_BAABZL010000001.1"/>
</dbReference>
<dbReference type="GO" id="GO:0006139">
    <property type="term" value="P:nucleobase-containing compound metabolic process"/>
    <property type="evidence" value="ECO:0007669"/>
    <property type="project" value="InterPro"/>
</dbReference>
<accession>A0AAW5C417</accession>
<evidence type="ECO:0000256" key="1">
    <source>
        <dbReference type="ARBA" id="ARBA00022741"/>
    </source>
</evidence>
<dbReference type="SMART" id="SM00491">
    <property type="entry name" value="HELICc2"/>
    <property type="match status" value="1"/>
</dbReference>
<dbReference type="PANTHER" id="PTHR11472">
    <property type="entry name" value="DNA REPAIR DEAD HELICASE RAD3/XP-D SUBFAMILY MEMBER"/>
    <property type="match status" value="1"/>
</dbReference>
<keyword evidence="3" id="KW-0067">ATP-binding</keyword>
<dbReference type="Gene3D" id="3.40.50.300">
    <property type="entry name" value="P-loop containing nucleotide triphosphate hydrolases"/>
    <property type="match status" value="2"/>
</dbReference>
<evidence type="ECO:0000256" key="4">
    <source>
        <dbReference type="ARBA" id="ARBA00038058"/>
    </source>
</evidence>
<dbReference type="GO" id="GO:0003676">
    <property type="term" value="F:nucleic acid binding"/>
    <property type="evidence" value="ECO:0007669"/>
    <property type="project" value="InterPro"/>
</dbReference>
<proteinExistence type="inferred from homology"/>
<evidence type="ECO:0000259" key="5">
    <source>
        <dbReference type="PROSITE" id="PS51193"/>
    </source>
</evidence>
<dbReference type="PANTHER" id="PTHR11472:SF34">
    <property type="entry name" value="REGULATOR OF TELOMERE ELONGATION HELICASE 1"/>
    <property type="match status" value="1"/>
</dbReference>